<keyword evidence="5 7" id="KW-1133">Transmembrane helix</keyword>
<dbReference type="PANTHER" id="PTHR30151">
    <property type="entry name" value="ALKANE SULFONATE ABC TRANSPORTER-RELATED, MEMBRANE SUBUNIT"/>
    <property type="match status" value="1"/>
</dbReference>
<evidence type="ECO:0000313" key="9">
    <source>
        <dbReference type="EMBL" id="PRX95767.1"/>
    </source>
</evidence>
<dbReference type="Gene3D" id="1.10.3720.10">
    <property type="entry name" value="MetI-like"/>
    <property type="match status" value="1"/>
</dbReference>
<dbReference type="RefSeq" id="WP_106252151.1">
    <property type="nucleotide sequence ID" value="NZ_PVZC01000009.1"/>
</dbReference>
<dbReference type="CDD" id="cd06261">
    <property type="entry name" value="TM_PBP2"/>
    <property type="match status" value="1"/>
</dbReference>
<dbReference type="EMBL" id="PVZC01000009">
    <property type="protein sequence ID" value="PRX95767.1"/>
    <property type="molecule type" value="Genomic_DNA"/>
</dbReference>
<feature type="transmembrane region" description="Helical" evidence="7">
    <location>
        <begin position="198"/>
        <end position="216"/>
    </location>
</feature>
<dbReference type="GO" id="GO:0005886">
    <property type="term" value="C:plasma membrane"/>
    <property type="evidence" value="ECO:0007669"/>
    <property type="project" value="UniProtKB-SubCell"/>
</dbReference>
<keyword evidence="10" id="KW-1185">Reference proteome</keyword>
<sequence length="293" mass="31112">MGADTAPAVPAGAALVSGRAGAPARGGRAGPVRARARRWRELGVRVGGVLAVLAAFELCSRLGVLPRQWFPPVSEIYVELFRLAFGRPLWVEIGRTLSGWAIGLGLATLLAVPAGVLLGSSRIAYHLSRTVIEFFRPVPSVALIPLAVLVYGTGLDMKVFLIVFVTFWPVLMQTIYGVQDVDPVAKDTARCYGLPPTAVFRLITLPSAAPYIATGLRLSSSVALVLAVTAELVAGSPGLGQAIVVAQSNALITRMYALIIVTGLVGWGLNSAFQAVEGRLLRWHPSQRQEVAR</sequence>
<keyword evidence="2 7" id="KW-0813">Transport</keyword>
<keyword evidence="4 7" id="KW-0812">Transmembrane</keyword>
<evidence type="ECO:0000313" key="10">
    <source>
        <dbReference type="Proteomes" id="UP000237846"/>
    </source>
</evidence>
<feature type="transmembrane region" description="Helical" evidence="7">
    <location>
        <begin position="42"/>
        <end position="64"/>
    </location>
</feature>
<dbReference type="InterPro" id="IPR000515">
    <property type="entry name" value="MetI-like"/>
</dbReference>
<feature type="transmembrane region" description="Helical" evidence="7">
    <location>
        <begin position="222"/>
        <end position="244"/>
    </location>
</feature>
<evidence type="ECO:0000256" key="1">
    <source>
        <dbReference type="ARBA" id="ARBA00004651"/>
    </source>
</evidence>
<organism evidence="9 10">
    <name type="scientific">Allonocardiopsis opalescens</name>
    <dbReference type="NCBI Taxonomy" id="1144618"/>
    <lineage>
        <taxon>Bacteria</taxon>
        <taxon>Bacillati</taxon>
        <taxon>Actinomycetota</taxon>
        <taxon>Actinomycetes</taxon>
        <taxon>Streptosporangiales</taxon>
        <taxon>Allonocardiopsis</taxon>
    </lineage>
</organism>
<dbReference type="InterPro" id="IPR035906">
    <property type="entry name" value="MetI-like_sf"/>
</dbReference>
<dbReference type="SUPFAM" id="SSF161098">
    <property type="entry name" value="MetI-like"/>
    <property type="match status" value="1"/>
</dbReference>
<comment type="subcellular location">
    <subcellularLocation>
        <location evidence="1 7">Cell membrane</location>
        <topology evidence="1 7">Multi-pass membrane protein</topology>
    </subcellularLocation>
</comment>
<dbReference type="Proteomes" id="UP000237846">
    <property type="component" value="Unassembled WGS sequence"/>
</dbReference>
<evidence type="ECO:0000256" key="4">
    <source>
        <dbReference type="ARBA" id="ARBA00022692"/>
    </source>
</evidence>
<dbReference type="GO" id="GO:0055085">
    <property type="term" value="P:transmembrane transport"/>
    <property type="evidence" value="ECO:0007669"/>
    <property type="project" value="InterPro"/>
</dbReference>
<feature type="transmembrane region" description="Helical" evidence="7">
    <location>
        <begin position="131"/>
        <end position="153"/>
    </location>
</feature>
<feature type="transmembrane region" description="Helical" evidence="7">
    <location>
        <begin position="97"/>
        <end position="119"/>
    </location>
</feature>
<dbReference type="Pfam" id="PF00528">
    <property type="entry name" value="BPD_transp_1"/>
    <property type="match status" value="1"/>
</dbReference>
<keyword evidence="6 7" id="KW-0472">Membrane</keyword>
<dbReference type="AlphaFoldDB" id="A0A2T0PW79"/>
<keyword evidence="3" id="KW-1003">Cell membrane</keyword>
<feature type="domain" description="ABC transmembrane type-1" evidence="8">
    <location>
        <begin position="93"/>
        <end position="270"/>
    </location>
</feature>
<gene>
    <name evidence="9" type="ORF">CLV72_109381</name>
</gene>
<dbReference type="OrthoDB" id="5458199at2"/>
<comment type="similarity">
    <text evidence="7">Belongs to the binding-protein-dependent transport system permease family.</text>
</comment>
<name>A0A2T0PW79_9ACTN</name>
<comment type="caution">
    <text evidence="9">The sequence shown here is derived from an EMBL/GenBank/DDBJ whole genome shotgun (WGS) entry which is preliminary data.</text>
</comment>
<feature type="transmembrane region" description="Helical" evidence="7">
    <location>
        <begin position="256"/>
        <end position="276"/>
    </location>
</feature>
<reference evidence="9 10" key="1">
    <citation type="submission" date="2018-03" db="EMBL/GenBank/DDBJ databases">
        <title>Genomic Encyclopedia of Archaeal and Bacterial Type Strains, Phase II (KMG-II): from individual species to whole genera.</title>
        <authorList>
            <person name="Goeker M."/>
        </authorList>
    </citation>
    <scope>NUCLEOTIDE SEQUENCE [LARGE SCALE GENOMIC DNA]</scope>
    <source>
        <strain evidence="9 10">DSM 45601</strain>
    </source>
</reference>
<evidence type="ECO:0000256" key="3">
    <source>
        <dbReference type="ARBA" id="ARBA00022475"/>
    </source>
</evidence>
<dbReference type="PANTHER" id="PTHR30151:SF0">
    <property type="entry name" value="ABC TRANSPORTER PERMEASE PROTEIN MJ0413-RELATED"/>
    <property type="match status" value="1"/>
</dbReference>
<evidence type="ECO:0000256" key="2">
    <source>
        <dbReference type="ARBA" id="ARBA00022448"/>
    </source>
</evidence>
<evidence type="ECO:0000256" key="7">
    <source>
        <dbReference type="RuleBase" id="RU363032"/>
    </source>
</evidence>
<accession>A0A2T0PW79</accession>
<feature type="transmembrane region" description="Helical" evidence="7">
    <location>
        <begin position="159"/>
        <end position="178"/>
    </location>
</feature>
<evidence type="ECO:0000259" key="8">
    <source>
        <dbReference type="PROSITE" id="PS50928"/>
    </source>
</evidence>
<dbReference type="PROSITE" id="PS50928">
    <property type="entry name" value="ABC_TM1"/>
    <property type="match status" value="1"/>
</dbReference>
<evidence type="ECO:0000256" key="5">
    <source>
        <dbReference type="ARBA" id="ARBA00022989"/>
    </source>
</evidence>
<protein>
    <submittedName>
        <fullName evidence="9">ABC-type nitrate/sulfonate/bicarbonate transport system permease component</fullName>
    </submittedName>
</protein>
<proteinExistence type="inferred from homology"/>
<evidence type="ECO:0000256" key="6">
    <source>
        <dbReference type="ARBA" id="ARBA00023136"/>
    </source>
</evidence>